<dbReference type="PROSITE" id="PS50060">
    <property type="entry name" value="MAM_2"/>
    <property type="match status" value="1"/>
</dbReference>
<dbReference type="InterPro" id="IPR025667">
    <property type="entry name" value="SprB_repeat"/>
</dbReference>
<evidence type="ECO:0000313" key="3">
    <source>
        <dbReference type="EMBL" id="SQA74640.1"/>
    </source>
</evidence>
<feature type="chain" id="PRO_5043746477" evidence="1">
    <location>
        <begin position="20"/>
        <end position="5394"/>
    </location>
</feature>
<reference evidence="3 4" key="1">
    <citation type="submission" date="2018-06" db="EMBL/GenBank/DDBJ databases">
        <authorList>
            <consortium name="Pathogen Informatics"/>
            <person name="Doyle S."/>
        </authorList>
    </citation>
    <scope>NUCLEOTIDE SEQUENCE [LARGE SCALE GENOMIC DNA]</scope>
    <source>
        <strain evidence="3 4">NCTC11653</strain>
    </source>
</reference>
<accession>A0AAX2I8D1</accession>
<dbReference type="GO" id="GO:0016020">
    <property type="term" value="C:membrane"/>
    <property type="evidence" value="ECO:0007669"/>
    <property type="project" value="InterPro"/>
</dbReference>
<dbReference type="Proteomes" id="UP000249902">
    <property type="component" value="Unassembled WGS sequence"/>
</dbReference>
<organism evidence="3 4">
    <name type="scientific">Capnocytophaga sputigena</name>
    <dbReference type="NCBI Taxonomy" id="1019"/>
    <lineage>
        <taxon>Bacteria</taxon>
        <taxon>Pseudomonadati</taxon>
        <taxon>Bacteroidota</taxon>
        <taxon>Flavobacteriia</taxon>
        <taxon>Flavobacteriales</taxon>
        <taxon>Flavobacteriaceae</taxon>
        <taxon>Capnocytophaga</taxon>
    </lineage>
</organism>
<name>A0AAX2I8D1_CAPSP</name>
<feature type="domain" description="MAM" evidence="2">
    <location>
        <begin position="2141"/>
        <end position="2335"/>
    </location>
</feature>
<evidence type="ECO:0000256" key="1">
    <source>
        <dbReference type="SAM" id="SignalP"/>
    </source>
</evidence>
<dbReference type="Pfam" id="PF13585">
    <property type="entry name" value="CHU_C"/>
    <property type="match status" value="1"/>
</dbReference>
<evidence type="ECO:0000259" key="2">
    <source>
        <dbReference type="PROSITE" id="PS50060"/>
    </source>
</evidence>
<dbReference type="NCBIfam" id="TIGR04131">
    <property type="entry name" value="Bac_Flav_CTERM"/>
    <property type="match status" value="1"/>
</dbReference>
<gene>
    <name evidence="3" type="ORF">NCTC11653_00533</name>
</gene>
<dbReference type="InterPro" id="IPR000998">
    <property type="entry name" value="MAM_dom"/>
</dbReference>
<evidence type="ECO:0000313" key="4">
    <source>
        <dbReference type="Proteomes" id="UP000249902"/>
    </source>
</evidence>
<dbReference type="Pfam" id="PF13573">
    <property type="entry name" value="SprB"/>
    <property type="match status" value="8"/>
</dbReference>
<comment type="caution">
    <text evidence="3">The sequence shown here is derived from an EMBL/GenBank/DDBJ whole genome shotgun (WGS) entry which is preliminary data.</text>
</comment>
<sequence length="5394" mass="573483">MKKLTVFLAIFFITVTAFAQKNFSLRQNFSGQSINGDFTMIGNQNINLRNNDVGKFWYHPDPNKPLDRKDRDDTDPLYRYTPYPPGDYRHNPNAWNNRTLDYIHIDKNSTAANAPRFQSSAATLNLPTLQNGCPLRIRYAALYWSGYTSNSNYRKVKLKLPGKNEYHDLTADESGTIGNKFPTQYYCFKDITNLLQNQGVTTGEYIVGDIYGEIANPGGMSRNMHGLSGGWSILVVYEYPGSSVTSKKINIYDGFQYVTRSGINMNLTGFTTVPSGPVNVRMGVMSVEGQLEWDGDYMEVNGHKMGQANSALPNWTDNFFDSSVTLDGSNVSTRRPASINNLGFDLDVFELPNPGNSIIGNNTNALNVKLRATGDVYLPIVTAISVENYEPKLEVETRVYNAAGTDITDINNPKSVNKGDVLTYQVKVKNVGKADANFGPSQGGALPGIGVVLYYPNKLLEPLKTGVKPNVDLIKNELVFSNGANASPFDSAYYITGHTPAVFGSIQSTMGTGQRTLAPGKEFIVKFHLKVTTNDCDFTTFACSEYIRTYARFFADNLSYYPDFNVSSPLKLDECGDREPKPTEVRVSDISTASCNSEAVLCGNDIKIKAQGIDYNHPIAKIAGKDYGIFYGNYDTFKWKFQALGQTGWTNISGNNQEITVNAPGVYRVEKSRTGANNCQTRVEEITVKTHAQSLSQHPLIPFAQEVYTCPDNGVVYPQLYLCGANAKAVINLGLTNAKNYTWQKRDNCNIPSTHDKECPVLENTYGCNWVTKATTTTNDYVITEAGDYRLTVTFQNNCVSTYYFKVTKNNLTYKVDVKDIICNSKGKITITGVNNTQYKFALKKGTTTVTNYQTNPEFEIATPGGYTVLIKQNTVSNTMLPCVFSEEVVIKQRTPALSVSHSEILCKGETSTIQAIISDAYPPFTFTLRKGSATGLVLDTKTVSSTTYTFPAQPAGNYFVQVTSEDIDATCLPAKSVIVSDNNQLKMTATAAQPLMCGVAKVVLTATGGKKASYGYNFQITGNGINLSGTHQSTYTFTLSAAGTFTAKVVDANNCTVQETVTVTALPTATSNVTGKLINCGANGVITFSEPQSTVSYTYDYSVDGGTTFQSGREFTVTPGRTYNTVFRYKYGSIAACTVTSSVTIGTGGNNNLIASAGVEKLVGCGSGADEDKALVRFSNVQGGQLPYEYNFGDGRGWTATETARWLAPGSYNLSVRDAAGCARTNLKVIVPNKITEPIFTPSIITYDCQGRGTVTIDSNKSTYTYTYIVDGVATSSKTLRNLTPGTHTITIKYADANPPSKNVLFLEDFGAGAHAKTPYIAPVYFFQPQDYSNPLYNALGGTQNQYQIAYLHDAQYAVAARLNPNHFPRRPNDHTRVNGARITNGRMLFINVGSAVGIGGVMYSRKMTDILPNKPIRFSIAAFNLNVGNGQWGPSTDPNLTLELYKNEADITTGSSAALVSKPIGYIRGRGVNDNDIWEEFNVDLNPGNNTVLYAVVRSNNIVLGGNDLVLDDIYLYQEPEACGFTYTLTVNVANDKAFGVDSTTEKIENPKCYPGNASYQINLKNAPSTYYVSKDGGAFVATTGNPFRWTNITFNGVYTRTHTVKIRAEQNNPNCEVTRTFTVIQPRSISTENLNAILGCGATKAEIKVRGYGGTPPYTYALYRGTVTVTTKQVATATWTSMYVSQIGNYTFGVIDANGCSRKSVIESIVYAPKQLTVTGTTNPTTNNFCNITGANGKVEILLDVVTTPNSAPFQSLTEPLTFQVNGSTVVATRQGYSNNYVIDNLGIGTHTITVTDGYGCRASYTVKINRPIAIDGTGAVISKDISCNAAPANQGEITLKVKDGYAPYKFVVKNAGGTVIQTAQNVPANNTATYKTATPGAYTIEITDSKGCIVTGSATLTSAVAPTVTVSTTTVGCYGANNGTISLTISGGKAPYKVFLDGVAKGSQLVFNNLSAKTYAIKVVDANNCETTKNATIAQPSNPLQAFAGVSQLIGCGGTGANKDKAEVRITNPSGGTPPYQYKFDGNYGSSKVAWLPAGTHRVYIKDANGCELGMTVTVTARISEPTGTTYTITSYDCDGKATVRFTGTPTTYDYTYEIGGKTATGTTATITGLTPGSYTVTIKYKDTNLPASSILIEESFGSGPTTCLASIVPSNWTCKLTGCLEEGTYAIANQAGAYPCPGWCWRMPKDHTSNGTDAQGRFFVMNNGVVAPGGTRFYYKEVQDVVPNQPVKFKVYLYSLEKAECHSPIIRPNIQVSLVDASNNILARTTSGILRDNQHDLDWQEFSGELNPGAATSFRIEFRNLTVGAGGNDFAIDDIIVYQEAKSCEQEITKQVVVPSGKEFKASVVSITHATCKGAQTGKVTFKMENLGGAGYRITEVNGALRSGAGYTTEITAPTFEVDGLRPGVNTIKFSNRTCGIVRTVTITEPDQLTLTATISEPAMCSNNTKARVTLTAGGGTPPYTYIYQVGSNVTTQTSNVFTGVAPGTPTFRVVDKNGCNVQLTGIFTVTTPTTVAFTTSATTCYSNNNNGEIAVKITQGNGGYKVKLNNNAAISLAAGATTHTFTGLTQGSYSVTVTDSYGCSTATQVRIYPSLNSTVKVTDQSCKKGKIEVTASGGNGTIEYAYKKQGDPAPTDSEYSSTARSFDVPNFTAASETWIVYVRSAACVKTHQVVVKKADNVAFTAATVTPTCQGSATGKIVLGNIKGDGNFKVSYGKAGTPVIANYTGIAGSSYTITNVAAGVYSVTLTDKYGCSTTQSITLADMPALTASISVSTNGGGCLTAGSAATLTLSMTTETWNAYRASGNNVYYSFDNGASWHPMPSNPYDAPAVSAGVYNTKPGTTLQVRFATRQTLAGADVCITAASAYIVPKPLATLSVTTNIDKFTYNCTVAGTQYFTATVTVPTGVGAAPFLFNVNGGAYLTPTPANSRTYVFTGLVVGRTYTFGVKDNIGCETEYTQDIYANVATPAMTATLIANPACNGASSSQATIKIHRSASYTSASTGATLNWTIYERQPGLTAGTVVHTGTAVMPGVGQDATTITPAGPYALAPNKTYYVIVKEGTNCEWGSRDLYIRELATLSATVSQTATITCSSDGVLEILRPTGGGGTYRYTVTPITAGVTFRAPIVTGSSRVQIVKENIATPAMPKYPNPATTFGVKLEMEDQYGCKAPLGTYTFTVTPAPDIAATPIVGCADGQYTLTIQPQAKTGPLGVVTPAPATEIAGYEYSIDSGISYQSSNVFGNLVAGAYDVQIRDKATGCIATKTVSITNALEASVALTTPLGCTGGAAGITVKVDNGSGNYEYTYTSPGGTTTTPAAIPQVAGEYKVTFNVTNVGVYTVTVKDKNAPSACNTFTRSITVNAAERPEITTSVKSVTCAGGSDGVIYITERNTAALGVAFTYAVQGPGGVTPAVGTNREITNVKAGLYTITVTANGCQNTYTATVKEPTALTLSKTLIENNKREFSCGSSGSVQQAEITVPSGAVQGGTSPYRIEYLYGTVSGTGNSFSIGNTAGGIVTITAIDANGCSTQTSVVIKPFEAFDVDKIDFAVTATGTCNASETITINAKQSSGAPFTGQLLYYQGATAPAGTLTPTAGGWQTSNSFTIAPNRTYTFWVANRATGCIASKLYISPNPNNFSIVNPQVKNVGCKGANNGTATFTLSNTVNGHAYNVTVSPSAGTITPAAPFTATGTTATFNIAGLAPNTYTVTVKDNNTACEQTYSFKIEEPTSAITASVTVHQATCASAPTYNSGEIAIENVTGGWGTYQYYIGQAAAGLEVWTNTSVRTGLTPGTYRVLVKDNNGCATTLSNTVTIATPTTISGTLTVTHANCTNGTGAIGVRSVTGGEGANYLYQLIKDGVAQGGAQTSTEFQNLSAGNYQVAISDSWGCTTTLTQSVTLYEPVEGVGVRFIKQVTCTPATGATISVTYAGGDSPSLRYTLKNVTTGVSTTSTTNGFTNVPAGNYEVSVYDVATGCPTQTHTFAVTDAATVSFTYTTTAVSCNGSSDGKLKITIPGTQTQTDYQINIVGSGGFTRSETVNTTPKDIEFIAMPAGTYTVTLTSARNCTATQTIIIGAPAALIVSNTTTVTTHYKCDTDNNAQQAIISAVAQGGTQPYKYNYQVFDGTSTSTSGWINSSVYSLTSAGSATQTVIVNVEDANGCRAVYTPMVVPPLQRISAVNATRISTLSCNQSETVNFTIVGGKNLGYIVEVTANGSVATPTPSTQTLTAGTNVATVHFNAAGYYTIKVTDRDTGCYATVSHTVNEYRTMEVSAAQSKPVSCVGDSNGEITVTFSGYQGAITYQVFNATTLAPAPGTAGTVQTQIGSGAATRTIVIGGLAKGSYVVRMVQTTAPNCTVTSSVVMVSEPATTITATPTVTDRIKCGIGQTGAFSVETTGGWGNYQYRLLVGGAPHSKYGTYTITSLFEGLVSNTYTVEVKDENGCVATLTQVMAAPAPISANVTHTDVTCFGAREGSITVQSISGGSGNYTYELKELGGAIVRGAQTSTTFTGLDARTYVLNIIDGWGCDAQVEITIDEPSELGVVASIASPLTCNNPATVSITVTGGTPPYTYYQVGNATPLAGNSIQVGNGGQPLGDYEFYVTDSKGCRSKVSNKVSITALEPLQLHVNTEDAFVKCNGESSARITFSATGALGNYQYKLYKSGVHSTTASATQVNATDWAFTGLNKGSYQVEVISVDCTVSRTVDVDESPAFTVATATTDITCNAMRDGTISMTVTGGAGDVQYAISPRLDRFVSEGYFTNLGRGQYVVRAQDKNGCFVDEVFTIHEPDVLNAVIHKQTDEVCYGAGDGTVSITITGGTQSYSTSIDGGAWTVDKTLYTGLSVGVHTITVKDARSCTTEVPVTIKEGVDLQATATVSYGCGNNTVVNTINATVNASYTGAVSFSLDGGAPQNSGKFTGVTAGVHSITFTHLNGCTTTLTVNVTAYNSLTATTATKTDMSCYGINDGTITFAVSGATNSYTYTITPEAGTFDGVSKYTGLSAGIYTVKVRSNGEINCELEQSFTIEEPELLKATASTVSETCYQANDGSLSFSIRGGRAPYNFTIKTASGTTVTNGTLATAGAVYTQTNVAGVYLLEYNDGNCSQTLEITVPKAPNLEMNVKTMFNCSTVSTTYTTSYLRIEFPYADENQIRNMQYSLGGSPMIAFDRYEGKYAYTRTIPTGQYTLTVQYQSYPGAPYCTKVYGETVSLTRYPGLELEDKSDPRSINTIKVQAKGGNSTQYIYYFNGFTNGTNEYMLRSTDPTTRVVGNRVYKTVVVEVTDANGCSSTLTIEKEYMKSVPPDFFTPNGDGQNDGWDPDRYRSYPNLTVDIYDRYGRYITTLRSGQTWDGRYNGKELPTGDYWYILKTHEEGEDDHEYMGHFNLYRAAD</sequence>
<dbReference type="EMBL" id="UAVP01000003">
    <property type="protein sequence ID" value="SQA74640.1"/>
    <property type="molecule type" value="Genomic_DNA"/>
</dbReference>
<dbReference type="RefSeq" id="WP_111944738.1">
    <property type="nucleotide sequence ID" value="NZ_UAVP01000003.1"/>
</dbReference>
<keyword evidence="1" id="KW-0732">Signal</keyword>
<feature type="signal peptide" evidence="1">
    <location>
        <begin position="1"/>
        <end position="19"/>
    </location>
</feature>
<dbReference type="InterPro" id="IPR026341">
    <property type="entry name" value="T9SS_type_B"/>
</dbReference>
<proteinExistence type="predicted"/>
<protein>
    <submittedName>
        <fullName evidence="3">Gliding motility-associated C-terminal domain</fullName>
    </submittedName>
</protein>